<feature type="chain" id="PRO_5046867139" evidence="2">
    <location>
        <begin position="25"/>
        <end position="211"/>
    </location>
</feature>
<keyword evidence="5" id="KW-1185">Reference proteome</keyword>
<accession>A0ABU8J8B8</accession>
<proteinExistence type="predicted"/>
<gene>
    <name evidence="4" type="ORF">WAT24_00915</name>
</gene>
<dbReference type="Gene3D" id="1.20.1260.10">
    <property type="match status" value="1"/>
</dbReference>
<evidence type="ECO:0000313" key="4">
    <source>
        <dbReference type="EMBL" id="MEI7035312.1"/>
    </source>
</evidence>
<dbReference type="RefSeq" id="WP_336805927.1">
    <property type="nucleotide sequence ID" value="NZ_JBBBNY010000001.1"/>
</dbReference>
<evidence type="ECO:0000259" key="3">
    <source>
        <dbReference type="Pfam" id="PF13628"/>
    </source>
</evidence>
<dbReference type="Proteomes" id="UP001381174">
    <property type="component" value="Unassembled WGS sequence"/>
</dbReference>
<organism evidence="4 5">
    <name type="scientific">Fulvimonas yonginensis</name>
    <dbReference type="NCBI Taxonomy" id="1495200"/>
    <lineage>
        <taxon>Bacteria</taxon>
        <taxon>Pseudomonadati</taxon>
        <taxon>Pseudomonadota</taxon>
        <taxon>Gammaproteobacteria</taxon>
        <taxon>Lysobacterales</taxon>
        <taxon>Rhodanobacteraceae</taxon>
        <taxon>Fulvimonas</taxon>
    </lineage>
</organism>
<feature type="region of interest" description="Disordered" evidence="1">
    <location>
        <begin position="25"/>
        <end position="45"/>
    </location>
</feature>
<feature type="domain" description="DUF4142" evidence="3">
    <location>
        <begin position="47"/>
        <end position="181"/>
    </location>
</feature>
<feature type="signal peptide" evidence="2">
    <location>
        <begin position="1"/>
        <end position="24"/>
    </location>
</feature>
<dbReference type="PANTHER" id="PTHR38593">
    <property type="entry name" value="BLR2558 PROTEIN"/>
    <property type="match status" value="1"/>
</dbReference>
<feature type="region of interest" description="Disordered" evidence="1">
    <location>
        <begin position="172"/>
        <end position="211"/>
    </location>
</feature>
<feature type="compositionally biased region" description="Polar residues" evidence="1">
    <location>
        <begin position="199"/>
        <end position="211"/>
    </location>
</feature>
<dbReference type="PANTHER" id="PTHR38593:SF1">
    <property type="entry name" value="BLR2558 PROTEIN"/>
    <property type="match status" value="1"/>
</dbReference>
<evidence type="ECO:0000313" key="5">
    <source>
        <dbReference type="Proteomes" id="UP001381174"/>
    </source>
</evidence>
<name>A0ABU8J8B8_9GAMM</name>
<dbReference type="Pfam" id="PF13628">
    <property type="entry name" value="DUF4142"/>
    <property type="match status" value="1"/>
</dbReference>
<comment type="caution">
    <text evidence="4">The sequence shown here is derived from an EMBL/GenBank/DDBJ whole genome shotgun (WGS) entry which is preliminary data.</text>
</comment>
<dbReference type="EMBL" id="JBBBNY010000001">
    <property type="protein sequence ID" value="MEI7035312.1"/>
    <property type="molecule type" value="Genomic_DNA"/>
</dbReference>
<reference evidence="4 5" key="1">
    <citation type="journal article" date="2014" name="Int. J. Syst. Evol. Microbiol.">
        <title>Fulvimonas yonginensis sp. nov., isolated from greenhouse soil, and emended description of the genus Fulvimonas.</title>
        <authorList>
            <person name="Ahn J.H."/>
            <person name="Kim S.J."/>
            <person name="Weon H.Y."/>
            <person name="Hong S.B."/>
            <person name="Seok S.J."/>
            <person name="Kwon S.W."/>
        </authorList>
    </citation>
    <scope>NUCLEOTIDE SEQUENCE [LARGE SCALE GENOMIC DNA]</scope>
    <source>
        <strain evidence="4 5">KACC 16952</strain>
    </source>
</reference>
<evidence type="ECO:0000256" key="1">
    <source>
        <dbReference type="SAM" id="MobiDB-lite"/>
    </source>
</evidence>
<protein>
    <submittedName>
        <fullName evidence="4">DUF4142 domain-containing protein</fullName>
    </submittedName>
</protein>
<feature type="compositionally biased region" description="Low complexity" evidence="1">
    <location>
        <begin position="25"/>
        <end position="43"/>
    </location>
</feature>
<evidence type="ECO:0000256" key="2">
    <source>
        <dbReference type="SAM" id="SignalP"/>
    </source>
</evidence>
<keyword evidence="2" id="KW-0732">Signal</keyword>
<dbReference type="InterPro" id="IPR025419">
    <property type="entry name" value="DUF4142"/>
</dbReference>
<sequence>MTPRRVTLALGFLLLAGTAGSSFAQSSASSAGSSMSHHGSSMRGGEHDAMFMRHAAADGLAEVQLGRIALDKASSDQVKQLAQRIVDDHTKANDRLMSIAARKQVTLPTEPMPAQKKEAARLQAMSGSAFDRAYAQSMVRDHRKAIKMFGMESQNASDPDLKQFASSTLPVLKQHLQMAEQAAGGSSSMRHGTPMDRSGSMNMPASGSSTR</sequence>
<dbReference type="InterPro" id="IPR012347">
    <property type="entry name" value="Ferritin-like"/>
</dbReference>